<name>A0A9P8VF81_9PEZI</name>
<gene>
    <name evidence="2" type="ORF">F5X68DRAFT_189505</name>
</gene>
<proteinExistence type="predicted"/>
<sequence length="168" mass="17198">MCGHDTSNRPRGGALAVLSPSRDASPTTDDCPTAPDGVFLRGDLAFHTPGDPNSSTATHARWTGSGGSALEGLVVVIHRSGDMTRRSEDCGLFHQFALAKAAAVPAADDAFELALDEPVSLEVGDGGIIGRRVSIFASQRPPLSGDAAAAAVAEGIVGFNFMQPVASL</sequence>
<feature type="region of interest" description="Disordered" evidence="1">
    <location>
        <begin position="44"/>
        <end position="63"/>
    </location>
</feature>
<dbReference type="Proteomes" id="UP000770015">
    <property type="component" value="Unassembled WGS sequence"/>
</dbReference>
<feature type="region of interest" description="Disordered" evidence="1">
    <location>
        <begin position="1"/>
        <end position="34"/>
    </location>
</feature>
<organism evidence="2 3">
    <name type="scientific">Plectosphaerella plurivora</name>
    <dbReference type="NCBI Taxonomy" id="936078"/>
    <lineage>
        <taxon>Eukaryota</taxon>
        <taxon>Fungi</taxon>
        <taxon>Dikarya</taxon>
        <taxon>Ascomycota</taxon>
        <taxon>Pezizomycotina</taxon>
        <taxon>Sordariomycetes</taxon>
        <taxon>Hypocreomycetidae</taxon>
        <taxon>Glomerellales</taxon>
        <taxon>Plectosphaerellaceae</taxon>
        <taxon>Plectosphaerella</taxon>
    </lineage>
</organism>
<evidence type="ECO:0000256" key="1">
    <source>
        <dbReference type="SAM" id="MobiDB-lite"/>
    </source>
</evidence>
<dbReference type="AlphaFoldDB" id="A0A9P8VF81"/>
<reference evidence="2" key="1">
    <citation type="journal article" date="2021" name="Nat. Commun.">
        <title>Genetic determinants of endophytism in the Arabidopsis root mycobiome.</title>
        <authorList>
            <person name="Mesny F."/>
            <person name="Miyauchi S."/>
            <person name="Thiergart T."/>
            <person name="Pickel B."/>
            <person name="Atanasova L."/>
            <person name="Karlsson M."/>
            <person name="Huettel B."/>
            <person name="Barry K.W."/>
            <person name="Haridas S."/>
            <person name="Chen C."/>
            <person name="Bauer D."/>
            <person name="Andreopoulos W."/>
            <person name="Pangilinan J."/>
            <person name="LaButti K."/>
            <person name="Riley R."/>
            <person name="Lipzen A."/>
            <person name="Clum A."/>
            <person name="Drula E."/>
            <person name="Henrissat B."/>
            <person name="Kohler A."/>
            <person name="Grigoriev I.V."/>
            <person name="Martin F.M."/>
            <person name="Hacquard S."/>
        </authorList>
    </citation>
    <scope>NUCLEOTIDE SEQUENCE</scope>
    <source>
        <strain evidence="2">MPI-SDFR-AT-0117</strain>
    </source>
</reference>
<comment type="caution">
    <text evidence="2">The sequence shown here is derived from an EMBL/GenBank/DDBJ whole genome shotgun (WGS) entry which is preliminary data.</text>
</comment>
<evidence type="ECO:0000313" key="2">
    <source>
        <dbReference type="EMBL" id="KAH6689772.1"/>
    </source>
</evidence>
<accession>A0A9P8VF81</accession>
<dbReference type="OrthoDB" id="4158189at2759"/>
<dbReference type="EMBL" id="JAGSXJ010000007">
    <property type="protein sequence ID" value="KAH6689772.1"/>
    <property type="molecule type" value="Genomic_DNA"/>
</dbReference>
<keyword evidence="3" id="KW-1185">Reference proteome</keyword>
<evidence type="ECO:0000313" key="3">
    <source>
        <dbReference type="Proteomes" id="UP000770015"/>
    </source>
</evidence>
<protein>
    <submittedName>
        <fullName evidence="2">Uncharacterized protein</fullName>
    </submittedName>
</protein>